<dbReference type="Pfam" id="PF07978">
    <property type="entry name" value="NIPSNAP"/>
    <property type="match status" value="1"/>
</dbReference>
<dbReference type="InterPro" id="IPR012577">
    <property type="entry name" value="NIPSNAP"/>
</dbReference>
<protein>
    <submittedName>
        <fullName evidence="2">NIPSNAP family protein</fullName>
    </submittedName>
</protein>
<dbReference type="Proteomes" id="UP001521209">
    <property type="component" value="Unassembled WGS sequence"/>
</dbReference>
<proteinExistence type="predicted"/>
<organism evidence="2 3">
    <name type="scientific">Acidiphilium iwatense</name>
    <dbReference type="NCBI Taxonomy" id="768198"/>
    <lineage>
        <taxon>Bacteria</taxon>
        <taxon>Pseudomonadati</taxon>
        <taxon>Pseudomonadota</taxon>
        <taxon>Alphaproteobacteria</taxon>
        <taxon>Acetobacterales</taxon>
        <taxon>Acidocellaceae</taxon>
        <taxon>Acidiphilium</taxon>
    </lineage>
</organism>
<comment type="caution">
    <text evidence="2">The sequence shown here is derived from an EMBL/GenBank/DDBJ whole genome shotgun (WGS) entry which is preliminary data.</text>
</comment>
<accession>A0ABS9DTX4</accession>
<reference evidence="2 3" key="1">
    <citation type="submission" date="2022-01" db="EMBL/GenBank/DDBJ databases">
        <authorList>
            <person name="Won M."/>
            <person name="Kim S.-J."/>
            <person name="Kwon S.-W."/>
        </authorList>
    </citation>
    <scope>NUCLEOTIDE SEQUENCE [LARGE SCALE GENOMIC DNA]</scope>
    <source>
        <strain evidence="2 3">KCTC 23505</strain>
    </source>
</reference>
<feature type="domain" description="NIPSNAP" evidence="1">
    <location>
        <begin position="45"/>
        <end position="137"/>
    </location>
</feature>
<evidence type="ECO:0000313" key="2">
    <source>
        <dbReference type="EMBL" id="MCF3946172.1"/>
    </source>
</evidence>
<dbReference type="Gene3D" id="3.30.70.100">
    <property type="match status" value="1"/>
</dbReference>
<dbReference type="InterPro" id="IPR011008">
    <property type="entry name" value="Dimeric_a/b-barrel"/>
</dbReference>
<name>A0ABS9DTX4_9PROT</name>
<dbReference type="EMBL" id="JAKGBZ010000007">
    <property type="protein sequence ID" value="MCF3946172.1"/>
    <property type="molecule type" value="Genomic_DNA"/>
</dbReference>
<evidence type="ECO:0000259" key="1">
    <source>
        <dbReference type="Pfam" id="PF07978"/>
    </source>
</evidence>
<dbReference type="RefSeq" id="WP_235703405.1">
    <property type="nucleotide sequence ID" value="NZ_JAKGBZ010000007.1"/>
</dbReference>
<gene>
    <name evidence="2" type="ORF">L2A60_05680</name>
</gene>
<keyword evidence="3" id="KW-1185">Reference proteome</keyword>
<evidence type="ECO:0000313" key="3">
    <source>
        <dbReference type="Proteomes" id="UP001521209"/>
    </source>
</evidence>
<dbReference type="SUPFAM" id="SSF54909">
    <property type="entry name" value="Dimeric alpha+beta barrel"/>
    <property type="match status" value="1"/>
</dbReference>
<sequence>MRGTPLNISTTIAASAPPLRIISRRSTAEGGRAHDHLFHPLRDCFIRYEIDPFKTDAFERYARVWNEAIPRAGANLIGYFAPHEGSSTIAYGIYDIENLAAYEHYRARLASDPAGRANFDFSRTERFIRREDRIFLRRV</sequence>